<keyword evidence="1" id="KW-0805">Transcription regulation</keyword>
<dbReference type="GO" id="GO:0003677">
    <property type="term" value="F:DNA binding"/>
    <property type="evidence" value="ECO:0007669"/>
    <property type="project" value="UniProtKB-KW"/>
</dbReference>
<dbReference type="InterPro" id="IPR011991">
    <property type="entry name" value="ArsR-like_HTH"/>
</dbReference>
<dbReference type="Gene3D" id="1.10.10.10">
    <property type="entry name" value="Winged helix-like DNA-binding domain superfamily/Winged helix DNA-binding domain"/>
    <property type="match status" value="1"/>
</dbReference>
<evidence type="ECO:0000256" key="1">
    <source>
        <dbReference type="ARBA" id="ARBA00023015"/>
    </source>
</evidence>
<sequence length="128" mass="14509">MTSRSKSNSEKRRDLAIDSLNQVLDSKFLTALSEPSRVEVLKQVIRHGKADISELSEGMNLDRSVISRHLGILQEVGILIREKQGKHVFYQLDPSRAVERFKMIVNHLEEMVAICCPPPDPSKISSKR</sequence>
<keyword evidence="2" id="KW-0238">DNA-binding</keyword>
<dbReference type="SMART" id="SM00418">
    <property type="entry name" value="HTH_ARSR"/>
    <property type="match status" value="1"/>
</dbReference>
<keyword evidence="3" id="KW-0804">Transcription</keyword>
<dbReference type="PANTHER" id="PTHR33154">
    <property type="entry name" value="TRANSCRIPTIONAL REGULATOR, ARSR FAMILY"/>
    <property type="match status" value="1"/>
</dbReference>
<proteinExistence type="predicted"/>
<dbReference type="PROSITE" id="PS50987">
    <property type="entry name" value="HTH_ARSR_2"/>
    <property type="match status" value="1"/>
</dbReference>
<name>A0A2P2DV71_9LEPT</name>
<dbReference type="PRINTS" id="PR00778">
    <property type="entry name" value="HTHARSR"/>
</dbReference>
<evidence type="ECO:0000256" key="2">
    <source>
        <dbReference type="ARBA" id="ARBA00023125"/>
    </source>
</evidence>
<evidence type="ECO:0000259" key="4">
    <source>
        <dbReference type="PROSITE" id="PS50987"/>
    </source>
</evidence>
<dbReference type="Proteomes" id="UP000245133">
    <property type="component" value="Unassembled WGS sequence"/>
</dbReference>
<feature type="domain" description="HTH arsR-type" evidence="4">
    <location>
        <begin position="17"/>
        <end position="112"/>
    </location>
</feature>
<gene>
    <name evidence="5" type="ORF">LPTSP4_00060</name>
</gene>
<dbReference type="SUPFAM" id="SSF46785">
    <property type="entry name" value="Winged helix' DNA-binding domain"/>
    <property type="match status" value="1"/>
</dbReference>
<reference evidence="5 6" key="1">
    <citation type="submission" date="2018-02" db="EMBL/GenBank/DDBJ databases">
        <title>Novel Leptospira species isolated from soil and water in Japan.</title>
        <authorList>
            <person name="Nakao R."/>
            <person name="Masuzawa T."/>
        </authorList>
    </citation>
    <scope>NUCLEOTIDE SEQUENCE [LARGE SCALE GENOMIC DNA]</scope>
    <source>
        <strain evidence="5 6">YH101</strain>
    </source>
</reference>
<dbReference type="OrthoDB" id="331171at2"/>
<dbReference type="RefSeq" id="WP_108972382.1">
    <property type="nucleotide sequence ID" value="NZ_BFBB01000001.1"/>
</dbReference>
<dbReference type="InterPro" id="IPR001845">
    <property type="entry name" value="HTH_ArsR_DNA-bd_dom"/>
</dbReference>
<organism evidence="5 6">
    <name type="scientific">Leptospira ryugenii</name>
    <dbReference type="NCBI Taxonomy" id="1917863"/>
    <lineage>
        <taxon>Bacteria</taxon>
        <taxon>Pseudomonadati</taxon>
        <taxon>Spirochaetota</taxon>
        <taxon>Spirochaetia</taxon>
        <taxon>Leptospirales</taxon>
        <taxon>Leptospiraceae</taxon>
        <taxon>Leptospira</taxon>
    </lineage>
</organism>
<comment type="caution">
    <text evidence="5">The sequence shown here is derived from an EMBL/GenBank/DDBJ whole genome shotgun (WGS) entry which is preliminary data.</text>
</comment>
<keyword evidence="6" id="KW-1185">Reference proteome</keyword>
<dbReference type="AlphaFoldDB" id="A0A2P2DV71"/>
<dbReference type="InterPro" id="IPR051081">
    <property type="entry name" value="HTH_MetalResp_TranReg"/>
</dbReference>
<accession>A0A2P2DV71</accession>
<evidence type="ECO:0000313" key="5">
    <source>
        <dbReference type="EMBL" id="GBF48507.1"/>
    </source>
</evidence>
<dbReference type="Pfam" id="PF01022">
    <property type="entry name" value="HTH_5"/>
    <property type="match status" value="1"/>
</dbReference>
<dbReference type="InterPro" id="IPR036388">
    <property type="entry name" value="WH-like_DNA-bd_sf"/>
</dbReference>
<dbReference type="PANTHER" id="PTHR33154:SF33">
    <property type="entry name" value="TRANSCRIPTIONAL REPRESSOR SDPR"/>
    <property type="match status" value="1"/>
</dbReference>
<dbReference type="NCBIfam" id="NF033788">
    <property type="entry name" value="HTH_metalloreg"/>
    <property type="match status" value="1"/>
</dbReference>
<evidence type="ECO:0000256" key="3">
    <source>
        <dbReference type="ARBA" id="ARBA00023163"/>
    </source>
</evidence>
<protein>
    <submittedName>
        <fullName evidence="5">ArsR family transcriptional regulator</fullName>
    </submittedName>
</protein>
<evidence type="ECO:0000313" key="6">
    <source>
        <dbReference type="Proteomes" id="UP000245133"/>
    </source>
</evidence>
<dbReference type="GO" id="GO:0003700">
    <property type="term" value="F:DNA-binding transcription factor activity"/>
    <property type="evidence" value="ECO:0007669"/>
    <property type="project" value="InterPro"/>
</dbReference>
<dbReference type="CDD" id="cd00090">
    <property type="entry name" value="HTH_ARSR"/>
    <property type="match status" value="1"/>
</dbReference>
<dbReference type="InterPro" id="IPR036390">
    <property type="entry name" value="WH_DNA-bd_sf"/>
</dbReference>
<dbReference type="EMBL" id="BFBB01000001">
    <property type="protein sequence ID" value="GBF48507.1"/>
    <property type="molecule type" value="Genomic_DNA"/>
</dbReference>